<evidence type="ECO:0000313" key="2">
    <source>
        <dbReference type="EMBL" id="WAB82242.1"/>
    </source>
</evidence>
<gene>
    <name evidence="2" type="ORF">OVN18_04325</name>
</gene>
<feature type="transmembrane region" description="Helical" evidence="1">
    <location>
        <begin position="16"/>
        <end position="33"/>
    </location>
</feature>
<dbReference type="Proteomes" id="UP001164706">
    <property type="component" value="Chromosome"/>
</dbReference>
<name>A0A9E8MMH8_9MICO</name>
<dbReference type="RefSeq" id="WP_267782199.1">
    <property type="nucleotide sequence ID" value="NZ_CP113089.1"/>
</dbReference>
<feature type="transmembrane region" description="Helical" evidence="1">
    <location>
        <begin position="39"/>
        <end position="56"/>
    </location>
</feature>
<evidence type="ECO:0000256" key="1">
    <source>
        <dbReference type="SAM" id="Phobius"/>
    </source>
</evidence>
<keyword evidence="3" id="KW-1185">Reference proteome</keyword>
<dbReference type="AlphaFoldDB" id="A0A9E8MMH8"/>
<reference evidence="2" key="1">
    <citation type="submission" date="2022-11" db="EMBL/GenBank/DDBJ databases">
        <title>Description of Microcella daejonensis nov. sp, isolated from riverside soil.</title>
        <authorList>
            <person name="Molina K.M."/>
            <person name="Kim S.B."/>
        </authorList>
    </citation>
    <scope>NUCLEOTIDE SEQUENCE</scope>
    <source>
        <strain evidence="2">MMS21-STM12</strain>
    </source>
</reference>
<dbReference type="KEGG" id="mdb:OVN18_04325"/>
<proteinExistence type="predicted"/>
<keyword evidence="1" id="KW-1133">Transmembrane helix</keyword>
<protein>
    <submittedName>
        <fullName evidence="2">Uncharacterized protein</fullName>
    </submittedName>
</protein>
<organism evidence="2 3">
    <name type="scientific">Microcella daejeonensis</name>
    <dbReference type="NCBI Taxonomy" id="2994971"/>
    <lineage>
        <taxon>Bacteria</taxon>
        <taxon>Bacillati</taxon>
        <taxon>Actinomycetota</taxon>
        <taxon>Actinomycetes</taxon>
        <taxon>Micrococcales</taxon>
        <taxon>Microbacteriaceae</taxon>
        <taxon>Microcella</taxon>
    </lineage>
</organism>
<sequence>MHVDNGQLIISMRTRWIFFWLEALGLVLSFVFLRGPEMWVFAGLCALGALATGLDIRELKRITRRERGDQELSDEEQR</sequence>
<evidence type="ECO:0000313" key="3">
    <source>
        <dbReference type="Proteomes" id="UP001164706"/>
    </source>
</evidence>
<keyword evidence="1" id="KW-0472">Membrane</keyword>
<accession>A0A9E8MMH8</accession>
<keyword evidence="1" id="KW-0812">Transmembrane</keyword>
<dbReference type="EMBL" id="CP113089">
    <property type="protein sequence ID" value="WAB82242.1"/>
    <property type="molecule type" value="Genomic_DNA"/>
</dbReference>